<dbReference type="Proteomes" id="UP000249725">
    <property type="component" value="Unassembled WGS sequence"/>
</dbReference>
<dbReference type="GO" id="GO:0071555">
    <property type="term" value="P:cell wall organization"/>
    <property type="evidence" value="ECO:0007669"/>
    <property type="project" value="UniProtKB-UniRule"/>
</dbReference>
<dbReference type="UniPathway" id="UPA00219"/>
<organism evidence="11 12">
    <name type="scientific">Phenylobacterium deserti</name>
    <dbReference type="NCBI Taxonomy" id="1914756"/>
    <lineage>
        <taxon>Bacteria</taxon>
        <taxon>Pseudomonadati</taxon>
        <taxon>Pseudomonadota</taxon>
        <taxon>Alphaproteobacteria</taxon>
        <taxon>Caulobacterales</taxon>
        <taxon>Caulobacteraceae</taxon>
        <taxon>Phenylobacterium</taxon>
    </lineage>
</organism>
<dbReference type="InterPro" id="IPR036365">
    <property type="entry name" value="PGBD-like_sf"/>
</dbReference>
<dbReference type="PANTHER" id="PTHR30582">
    <property type="entry name" value="L,D-TRANSPEPTIDASE"/>
    <property type="match status" value="1"/>
</dbReference>
<evidence type="ECO:0000256" key="2">
    <source>
        <dbReference type="ARBA" id="ARBA00005992"/>
    </source>
</evidence>
<feature type="region of interest" description="Disordered" evidence="8">
    <location>
        <begin position="22"/>
        <end position="52"/>
    </location>
</feature>
<proteinExistence type="inferred from homology"/>
<evidence type="ECO:0000256" key="1">
    <source>
        <dbReference type="ARBA" id="ARBA00004752"/>
    </source>
</evidence>
<name>A0A328ARG4_9CAUL</name>
<sequence>MKFTKAAVTVSALALSLAACSRPQPQATPDPGVKPAPPTAAVAPAAVQPSSNPAAQAIDRATWSSQAPPEQLSDVLIRVQALLQRAHFSPGEIDGKDGGNLKTAVAAFEQAHNLPVDGLLDDQVWTQLSRNAGPVMTDYVIAAEDVQGPFVAEIPKEMADQAKLDHLAYKSPLEGLAEKFHMSPELLQALNPGADFARAGSTIVVVAPGAADLPAKVARVEVDKSRLQARAYGADGALLAVYPATVGSEDRPAPSGTWEVRAVAPEPTYTYDPSRLTFGKKSAGKLTIKAGPNNPVGATWIDLTKETYGIHGTPDPSLVGKVASHGCVRLTNWDVAQLGRAVEKGAKVVFVGSEGAGA</sequence>
<keyword evidence="6 7" id="KW-0961">Cell wall biogenesis/degradation</keyword>
<dbReference type="EMBL" id="QFYR01000001">
    <property type="protein sequence ID" value="RAK57633.1"/>
    <property type="molecule type" value="Genomic_DNA"/>
</dbReference>
<dbReference type="Pfam" id="PF01471">
    <property type="entry name" value="PG_binding_1"/>
    <property type="match status" value="1"/>
</dbReference>
<evidence type="ECO:0000259" key="10">
    <source>
        <dbReference type="PROSITE" id="PS52029"/>
    </source>
</evidence>
<dbReference type="Gene3D" id="2.40.440.10">
    <property type="entry name" value="L,D-transpeptidase catalytic domain-like"/>
    <property type="match status" value="1"/>
</dbReference>
<comment type="caution">
    <text evidence="11">The sequence shown here is derived from an EMBL/GenBank/DDBJ whole genome shotgun (WGS) entry which is preliminary data.</text>
</comment>
<comment type="pathway">
    <text evidence="1 7">Cell wall biogenesis; peptidoglycan biosynthesis.</text>
</comment>
<keyword evidence="5 7" id="KW-0573">Peptidoglycan synthesis</keyword>
<reference evidence="12" key="1">
    <citation type="submission" date="2018-05" db="EMBL/GenBank/DDBJ databases">
        <authorList>
            <person name="Li X."/>
        </authorList>
    </citation>
    <scope>NUCLEOTIDE SEQUENCE [LARGE SCALE GENOMIC DNA]</scope>
    <source>
        <strain evidence="12">YIM 73061</strain>
    </source>
</reference>
<dbReference type="InterPro" id="IPR036366">
    <property type="entry name" value="PGBDSf"/>
</dbReference>
<evidence type="ECO:0000313" key="12">
    <source>
        <dbReference type="Proteomes" id="UP000249725"/>
    </source>
</evidence>
<gene>
    <name evidence="11" type="ORF">DJ018_06825</name>
</gene>
<evidence type="ECO:0000313" key="11">
    <source>
        <dbReference type="EMBL" id="RAK57633.1"/>
    </source>
</evidence>
<dbReference type="PROSITE" id="PS51257">
    <property type="entry name" value="PROKAR_LIPOPROTEIN"/>
    <property type="match status" value="1"/>
</dbReference>
<feature type="compositionally biased region" description="Low complexity" evidence="8">
    <location>
        <begin position="39"/>
        <end position="52"/>
    </location>
</feature>
<keyword evidence="4 7" id="KW-0133">Cell shape</keyword>
<evidence type="ECO:0000256" key="4">
    <source>
        <dbReference type="ARBA" id="ARBA00022960"/>
    </source>
</evidence>
<dbReference type="SUPFAM" id="SSF141523">
    <property type="entry name" value="L,D-transpeptidase catalytic domain-like"/>
    <property type="match status" value="1"/>
</dbReference>
<keyword evidence="3" id="KW-0808">Transferase</keyword>
<dbReference type="GO" id="GO:0005576">
    <property type="term" value="C:extracellular region"/>
    <property type="evidence" value="ECO:0007669"/>
    <property type="project" value="TreeGrafter"/>
</dbReference>
<feature type="domain" description="L,D-TPase catalytic" evidence="10">
    <location>
        <begin position="218"/>
        <end position="351"/>
    </location>
</feature>
<dbReference type="GO" id="GO:0016740">
    <property type="term" value="F:transferase activity"/>
    <property type="evidence" value="ECO:0007669"/>
    <property type="project" value="UniProtKB-KW"/>
</dbReference>
<accession>A0A328ARG4</accession>
<feature type="active site" description="Proton donor/acceptor" evidence="7">
    <location>
        <position position="311"/>
    </location>
</feature>
<comment type="similarity">
    <text evidence="2">Belongs to the YkuD family.</text>
</comment>
<feature type="compositionally biased region" description="Pro residues" evidence="8">
    <location>
        <begin position="26"/>
        <end position="38"/>
    </location>
</feature>
<feature type="active site" description="Nucleophile" evidence="7">
    <location>
        <position position="327"/>
    </location>
</feature>
<keyword evidence="9" id="KW-0732">Signal</keyword>
<dbReference type="InterPro" id="IPR002477">
    <property type="entry name" value="Peptidoglycan-bd-like"/>
</dbReference>
<evidence type="ECO:0000256" key="9">
    <source>
        <dbReference type="SAM" id="SignalP"/>
    </source>
</evidence>
<dbReference type="PANTHER" id="PTHR30582:SF30">
    <property type="entry name" value="BLR4375 PROTEIN"/>
    <property type="match status" value="1"/>
</dbReference>
<dbReference type="InterPro" id="IPR005490">
    <property type="entry name" value="LD_TPept_cat_dom"/>
</dbReference>
<dbReference type="CDD" id="cd16913">
    <property type="entry name" value="YkuD_like"/>
    <property type="match status" value="1"/>
</dbReference>
<dbReference type="AlphaFoldDB" id="A0A328ARG4"/>
<protein>
    <recommendedName>
        <fullName evidence="10">L,D-TPase catalytic domain-containing protein</fullName>
    </recommendedName>
</protein>
<evidence type="ECO:0000256" key="3">
    <source>
        <dbReference type="ARBA" id="ARBA00022679"/>
    </source>
</evidence>
<dbReference type="PROSITE" id="PS52029">
    <property type="entry name" value="LD_TPASE"/>
    <property type="match status" value="1"/>
</dbReference>
<dbReference type="OrthoDB" id="9787225at2"/>
<dbReference type="Pfam" id="PF03734">
    <property type="entry name" value="YkuD"/>
    <property type="match status" value="1"/>
</dbReference>
<dbReference type="Gene3D" id="1.10.101.10">
    <property type="entry name" value="PGBD-like superfamily/PGBD"/>
    <property type="match status" value="1"/>
</dbReference>
<feature type="signal peptide" evidence="9">
    <location>
        <begin position="1"/>
        <end position="21"/>
    </location>
</feature>
<dbReference type="SUPFAM" id="SSF47090">
    <property type="entry name" value="PGBD-like"/>
    <property type="match status" value="1"/>
</dbReference>
<evidence type="ECO:0000256" key="7">
    <source>
        <dbReference type="PROSITE-ProRule" id="PRU01373"/>
    </source>
</evidence>
<dbReference type="GO" id="GO:0071972">
    <property type="term" value="F:peptidoglycan L,D-transpeptidase activity"/>
    <property type="evidence" value="ECO:0007669"/>
    <property type="project" value="TreeGrafter"/>
</dbReference>
<dbReference type="GO" id="GO:0008360">
    <property type="term" value="P:regulation of cell shape"/>
    <property type="evidence" value="ECO:0007669"/>
    <property type="project" value="UniProtKB-UniRule"/>
</dbReference>
<evidence type="ECO:0000256" key="8">
    <source>
        <dbReference type="SAM" id="MobiDB-lite"/>
    </source>
</evidence>
<dbReference type="GO" id="GO:0018104">
    <property type="term" value="P:peptidoglycan-protein cross-linking"/>
    <property type="evidence" value="ECO:0007669"/>
    <property type="project" value="TreeGrafter"/>
</dbReference>
<feature type="chain" id="PRO_5016320254" description="L,D-TPase catalytic domain-containing protein" evidence="9">
    <location>
        <begin position="22"/>
        <end position="358"/>
    </location>
</feature>
<evidence type="ECO:0000256" key="6">
    <source>
        <dbReference type="ARBA" id="ARBA00023316"/>
    </source>
</evidence>
<keyword evidence="12" id="KW-1185">Reference proteome</keyword>
<evidence type="ECO:0000256" key="5">
    <source>
        <dbReference type="ARBA" id="ARBA00022984"/>
    </source>
</evidence>
<dbReference type="InterPro" id="IPR050979">
    <property type="entry name" value="LD-transpeptidase"/>
</dbReference>
<dbReference type="InterPro" id="IPR038063">
    <property type="entry name" value="Transpep_catalytic_dom"/>
</dbReference>